<comment type="caution">
    <text evidence="1">The sequence shown here is derived from an EMBL/GenBank/DDBJ whole genome shotgun (WGS) entry which is preliminary data.</text>
</comment>
<protein>
    <submittedName>
        <fullName evidence="1">Uncharacterized protein</fullName>
    </submittedName>
</protein>
<accession>A0A847D1Y1</accession>
<dbReference type="Proteomes" id="UP000545876">
    <property type="component" value="Unassembled WGS sequence"/>
</dbReference>
<reference evidence="1 2" key="1">
    <citation type="journal article" date="2020" name="Biotechnol. Biofuels">
        <title>New insights from the biogas microbiome by comprehensive genome-resolved metagenomics of nearly 1600 species originating from multiple anaerobic digesters.</title>
        <authorList>
            <person name="Campanaro S."/>
            <person name="Treu L."/>
            <person name="Rodriguez-R L.M."/>
            <person name="Kovalovszki A."/>
            <person name="Ziels R.M."/>
            <person name="Maus I."/>
            <person name="Zhu X."/>
            <person name="Kougias P.G."/>
            <person name="Basile A."/>
            <person name="Luo G."/>
            <person name="Schluter A."/>
            <person name="Konstantinidis K.T."/>
            <person name="Angelidaki I."/>
        </authorList>
    </citation>
    <scope>NUCLEOTIDE SEQUENCE [LARGE SCALE GENOMIC DNA]</scope>
    <source>
        <strain evidence="1">AS06rmzACSIP_65</strain>
    </source>
</reference>
<evidence type="ECO:0000313" key="1">
    <source>
        <dbReference type="EMBL" id="NLD25671.1"/>
    </source>
</evidence>
<organism evidence="1 2">
    <name type="scientific">Candidatus Dojkabacteria bacterium</name>
    <dbReference type="NCBI Taxonomy" id="2099670"/>
    <lineage>
        <taxon>Bacteria</taxon>
        <taxon>Candidatus Dojkabacteria</taxon>
    </lineage>
</organism>
<gene>
    <name evidence="1" type="ORF">GX656_03500</name>
</gene>
<dbReference type="AlphaFoldDB" id="A0A847D1Y1"/>
<name>A0A847D1Y1_9BACT</name>
<proteinExistence type="predicted"/>
<evidence type="ECO:0000313" key="2">
    <source>
        <dbReference type="Proteomes" id="UP000545876"/>
    </source>
</evidence>
<dbReference type="EMBL" id="JAAZBX010000015">
    <property type="protein sequence ID" value="NLD25671.1"/>
    <property type="molecule type" value="Genomic_DNA"/>
</dbReference>
<sequence>MYRGILELKKDEFDELFKMLVTAIPKEGLLYSKLQDANENTDEIKTISVSEEDLEFILDSILPIDPNNQLLKMVFEKISEQLRNIRN</sequence>